<keyword evidence="2" id="KW-1185">Reference proteome</keyword>
<evidence type="ECO:0000313" key="1">
    <source>
        <dbReference type="EMBL" id="MBW0489117.1"/>
    </source>
</evidence>
<proteinExistence type="predicted"/>
<comment type="caution">
    <text evidence="1">The sequence shown here is derived from an EMBL/GenBank/DDBJ whole genome shotgun (WGS) entry which is preliminary data.</text>
</comment>
<sequence>MNQVLKLHKILKDLFQFRMDNKKLNLCSHWEEIGEGSKNISLREIPFTDLMVNTKGWNPNSQFKLLEEMEARISDNKATIQFIEEQFNQKDHTLIPSGSQVVNQPDSPVA</sequence>
<gene>
    <name evidence="1" type="ORF">O181_028832</name>
</gene>
<reference evidence="1" key="1">
    <citation type="submission" date="2021-03" db="EMBL/GenBank/DDBJ databases">
        <title>Draft genome sequence of rust myrtle Austropuccinia psidii MF-1, a brazilian biotype.</title>
        <authorList>
            <person name="Quecine M.C."/>
            <person name="Pachon D.M.R."/>
            <person name="Bonatelli M.L."/>
            <person name="Correr F.H."/>
            <person name="Franceschini L.M."/>
            <person name="Leite T.F."/>
            <person name="Margarido G.R.A."/>
            <person name="Almeida C.A."/>
            <person name="Ferrarezi J.A."/>
            <person name="Labate C.A."/>
        </authorList>
    </citation>
    <scope>NUCLEOTIDE SEQUENCE</scope>
    <source>
        <strain evidence="1">MF-1</strain>
    </source>
</reference>
<dbReference type="AlphaFoldDB" id="A0A9Q3H2Z6"/>
<organism evidence="1 2">
    <name type="scientific">Austropuccinia psidii MF-1</name>
    <dbReference type="NCBI Taxonomy" id="1389203"/>
    <lineage>
        <taxon>Eukaryota</taxon>
        <taxon>Fungi</taxon>
        <taxon>Dikarya</taxon>
        <taxon>Basidiomycota</taxon>
        <taxon>Pucciniomycotina</taxon>
        <taxon>Pucciniomycetes</taxon>
        <taxon>Pucciniales</taxon>
        <taxon>Sphaerophragmiaceae</taxon>
        <taxon>Austropuccinia</taxon>
    </lineage>
</organism>
<accession>A0A9Q3H2Z6</accession>
<evidence type="ECO:0000313" key="2">
    <source>
        <dbReference type="Proteomes" id="UP000765509"/>
    </source>
</evidence>
<protein>
    <submittedName>
        <fullName evidence="1">Uncharacterized protein</fullName>
    </submittedName>
</protein>
<dbReference type="Proteomes" id="UP000765509">
    <property type="component" value="Unassembled WGS sequence"/>
</dbReference>
<dbReference type="EMBL" id="AVOT02009931">
    <property type="protein sequence ID" value="MBW0489117.1"/>
    <property type="molecule type" value="Genomic_DNA"/>
</dbReference>
<name>A0A9Q3H2Z6_9BASI</name>